<comment type="caution">
    <text evidence="9">The sequence shown here is derived from an EMBL/GenBank/DDBJ whole genome shotgun (WGS) entry which is preliminary data.</text>
</comment>
<feature type="compositionally biased region" description="Low complexity" evidence="6">
    <location>
        <begin position="265"/>
        <end position="281"/>
    </location>
</feature>
<evidence type="ECO:0000313" key="9">
    <source>
        <dbReference type="EMBL" id="KAL0952035.1"/>
    </source>
</evidence>
<keyword evidence="10" id="KW-1185">Reference proteome</keyword>
<dbReference type="InterPro" id="IPR031968">
    <property type="entry name" value="VASt"/>
</dbReference>
<evidence type="ECO:0000256" key="2">
    <source>
        <dbReference type="ARBA" id="ARBA00006582"/>
    </source>
</evidence>
<evidence type="ECO:0000256" key="6">
    <source>
        <dbReference type="SAM" id="MobiDB-lite"/>
    </source>
</evidence>
<dbReference type="Gene3D" id="2.30.29.30">
    <property type="entry name" value="Pleckstrin-homology domain (PH domain)/Phosphotyrosine-binding domain (PTB)"/>
    <property type="match status" value="1"/>
</dbReference>
<reference evidence="10" key="1">
    <citation type="submission" date="2024-06" db="EMBL/GenBank/DDBJ databases">
        <title>Multi-omics analyses provide insights into the biosynthesis of the anticancer antibiotic pleurotin in Hohenbuehelia grisea.</title>
        <authorList>
            <person name="Weaver J.A."/>
            <person name="Alberti F."/>
        </authorList>
    </citation>
    <scope>NUCLEOTIDE SEQUENCE [LARGE SCALE GENOMIC DNA]</scope>
    <source>
        <strain evidence="10">T-177</strain>
    </source>
</reference>
<dbReference type="PANTHER" id="PTHR23319">
    <property type="entry name" value="GRAM DOMAIN CONTAINING 1B, ISOFORM E"/>
    <property type="match status" value="1"/>
</dbReference>
<proteinExistence type="inferred from homology"/>
<feature type="compositionally biased region" description="Polar residues" evidence="6">
    <location>
        <begin position="63"/>
        <end position="85"/>
    </location>
</feature>
<dbReference type="Pfam" id="PF16016">
    <property type="entry name" value="VASt"/>
    <property type="match status" value="1"/>
</dbReference>
<feature type="compositionally biased region" description="Polar residues" evidence="6">
    <location>
        <begin position="383"/>
        <end position="393"/>
    </location>
</feature>
<dbReference type="EMBL" id="JASNQZ010000011">
    <property type="protein sequence ID" value="KAL0952035.1"/>
    <property type="molecule type" value="Genomic_DNA"/>
</dbReference>
<evidence type="ECO:0000259" key="8">
    <source>
        <dbReference type="PROSITE" id="PS51778"/>
    </source>
</evidence>
<feature type="region of interest" description="Disordered" evidence="6">
    <location>
        <begin position="807"/>
        <end position="840"/>
    </location>
</feature>
<feature type="domain" description="VASt" evidence="8">
    <location>
        <begin position="622"/>
        <end position="793"/>
    </location>
</feature>
<evidence type="ECO:0000256" key="3">
    <source>
        <dbReference type="ARBA" id="ARBA00022692"/>
    </source>
</evidence>
<keyword evidence="4 7" id="KW-1133">Transmembrane helix</keyword>
<evidence type="ECO:0000256" key="1">
    <source>
        <dbReference type="ARBA" id="ARBA00004167"/>
    </source>
</evidence>
<feature type="compositionally biased region" description="Gly residues" evidence="6">
    <location>
        <begin position="251"/>
        <end position="261"/>
    </location>
</feature>
<comment type="similarity">
    <text evidence="2">Belongs to the YSP2 family.</text>
</comment>
<gene>
    <name evidence="9" type="ORF">HGRIS_008679</name>
</gene>
<name>A0ABR3J979_9AGAR</name>
<feature type="compositionally biased region" description="Polar residues" evidence="6">
    <location>
        <begin position="93"/>
        <end position="108"/>
    </location>
</feature>
<dbReference type="SMART" id="SM00568">
    <property type="entry name" value="GRAM"/>
    <property type="match status" value="1"/>
</dbReference>
<feature type="transmembrane region" description="Helical" evidence="7">
    <location>
        <begin position="882"/>
        <end position="900"/>
    </location>
</feature>
<protein>
    <recommendedName>
        <fullName evidence="8">VASt domain-containing protein</fullName>
    </recommendedName>
</protein>
<dbReference type="Proteomes" id="UP001556367">
    <property type="component" value="Unassembled WGS sequence"/>
</dbReference>
<dbReference type="InterPro" id="IPR051482">
    <property type="entry name" value="Cholesterol_transport"/>
</dbReference>
<sequence>MPPSFFSKLIRPSPNTHARERISSEYTHNDRNRSPSPSSRRRRTASTADSSLATPSLTTADTINTRSSSTLTHNTTDSNSTNPNVSIVPPSPHSTTTNSLPNGSTPSLVKSKDGRATTAQTISHLPRASEARASLEDDLPTPTMYRPSKSSKTDVSFLNKQVLPSSSNTNLRQSAESSKTLANRSPALAPLDLPELRPQKSNRSMTQAPPPISTSLRTAITPGLPPNDSAPNGVFEGVPLVESPKDIHPPGLGGSVGGGGVPMERTPATQSTPPTPSRQATSNTDSGKKGKWGRSGTRKPTGLASAIAASGMAMANPAFSAPQQSQLNPPILSAAAQSTPTTTRSALTSSPPFLATDPSTASTRHGRATSADLSPRSGKSGRSRLSVNSNNIRRPSVSAHSDRNSDTYVDEHDYYSDSSDDEQSDSDDDLGDLDIGDDIPVTGFAVASSKRNADFHEVFPTIPDGDYLIEDYGCALQREILIQGRLYISENHICFHANIFGWITDLSIPIYDITALDKKMTAFVIPNAIQITTRQAKYTFASFLSRDTTFDVIFNIWRLARPEDSASVMSSAKSIDGDRHAIAAGVLGAAAAAASEGGGAGLNPAVLPKKQTQCACSKDGSHYSELALDTVVPGTPERIHNLMFASGFIKDFMNIDQKLIDVQIADWTPMSPDSKLLARNFSYIKPLNSSVGPKQTKCEIRDETVHCDFDDYVCMLTTTRTPDVPSGGVFSVKTRTCITWATAVSTRVVVTTQVEWTGRSFIKGIIERSAIEGQKVYHSDLDRAMRAYVQAHQSEFMPAGVDIAAIQPEPDANSPTSPTSPSAGGEKLSEEEVRKKREHERNRRGLQWAYDTFEGAYGVAKNSTSTALELVKDAWEQSTVTAILWFVIVILVASNIWTLMRAGRREDAARVRDRPLRSEEQEWADRERWFQGVVTALRDELAPVGKGETRRTHPPFSHGQGEVPAAQGAQQQPFDGQGKNVDWRAELGALEDALDKAEERLRLIRDGISEVKRGATSAEPLDSLD</sequence>
<organism evidence="9 10">
    <name type="scientific">Hohenbuehelia grisea</name>
    <dbReference type="NCBI Taxonomy" id="104357"/>
    <lineage>
        <taxon>Eukaryota</taxon>
        <taxon>Fungi</taxon>
        <taxon>Dikarya</taxon>
        <taxon>Basidiomycota</taxon>
        <taxon>Agaricomycotina</taxon>
        <taxon>Agaricomycetes</taxon>
        <taxon>Agaricomycetidae</taxon>
        <taxon>Agaricales</taxon>
        <taxon>Pleurotineae</taxon>
        <taxon>Pleurotaceae</taxon>
        <taxon>Hohenbuehelia</taxon>
    </lineage>
</organism>
<accession>A0ABR3J979</accession>
<feature type="compositionally biased region" description="Polar residues" evidence="6">
    <location>
        <begin position="199"/>
        <end position="218"/>
    </location>
</feature>
<feature type="region of interest" description="Disordered" evidence="6">
    <location>
        <begin position="1"/>
        <end position="304"/>
    </location>
</feature>
<comment type="subcellular location">
    <subcellularLocation>
        <location evidence="1">Membrane</location>
        <topology evidence="1">Single-pass membrane protein</topology>
    </subcellularLocation>
</comment>
<dbReference type="InterPro" id="IPR004182">
    <property type="entry name" value="GRAM"/>
</dbReference>
<feature type="compositionally biased region" description="Basic and acidic residues" evidence="6">
    <location>
        <begin position="400"/>
        <end position="415"/>
    </location>
</feature>
<dbReference type="PROSITE" id="PS51778">
    <property type="entry name" value="VAST"/>
    <property type="match status" value="1"/>
</dbReference>
<dbReference type="CDD" id="cd13220">
    <property type="entry name" value="PH-GRAM_GRAMDC"/>
    <property type="match status" value="1"/>
</dbReference>
<feature type="region of interest" description="Disordered" evidence="6">
    <location>
        <begin position="336"/>
        <end position="432"/>
    </location>
</feature>
<dbReference type="InterPro" id="IPR011993">
    <property type="entry name" value="PH-like_dom_sf"/>
</dbReference>
<feature type="compositionally biased region" description="Polar residues" evidence="6">
    <location>
        <begin position="148"/>
        <end position="183"/>
    </location>
</feature>
<feature type="compositionally biased region" description="Basic and acidic residues" evidence="6">
    <location>
        <begin position="17"/>
        <end position="33"/>
    </location>
</feature>
<dbReference type="PANTHER" id="PTHR23319:SF4">
    <property type="entry name" value="GRAM DOMAIN CONTAINING 1B, ISOFORM E"/>
    <property type="match status" value="1"/>
</dbReference>
<keyword evidence="5 7" id="KW-0472">Membrane</keyword>
<evidence type="ECO:0000313" key="10">
    <source>
        <dbReference type="Proteomes" id="UP001556367"/>
    </source>
</evidence>
<keyword evidence="3 7" id="KW-0812">Transmembrane</keyword>
<feature type="compositionally biased region" description="Polar residues" evidence="6">
    <location>
        <begin position="336"/>
        <end position="363"/>
    </location>
</feature>
<feature type="compositionally biased region" description="Acidic residues" evidence="6">
    <location>
        <begin position="418"/>
        <end position="432"/>
    </location>
</feature>
<evidence type="ECO:0000256" key="7">
    <source>
        <dbReference type="SAM" id="Phobius"/>
    </source>
</evidence>
<evidence type="ECO:0000256" key="4">
    <source>
        <dbReference type="ARBA" id="ARBA00022989"/>
    </source>
</evidence>
<feature type="compositionally biased region" description="Basic and acidic residues" evidence="6">
    <location>
        <begin position="827"/>
        <end position="840"/>
    </location>
</feature>
<feature type="region of interest" description="Disordered" evidence="6">
    <location>
        <begin position="945"/>
        <end position="982"/>
    </location>
</feature>
<dbReference type="Pfam" id="PF02893">
    <property type="entry name" value="GRAM"/>
    <property type="match status" value="1"/>
</dbReference>
<feature type="compositionally biased region" description="Low complexity" evidence="6">
    <location>
        <begin position="45"/>
        <end position="62"/>
    </location>
</feature>
<evidence type="ECO:0000256" key="5">
    <source>
        <dbReference type="ARBA" id="ARBA00023136"/>
    </source>
</evidence>